<organism evidence="4 5">
    <name type="scientific">Glaciecola siphonariae</name>
    <dbReference type="NCBI Taxonomy" id="521012"/>
    <lineage>
        <taxon>Bacteria</taxon>
        <taxon>Pseudomonadati</taxon>
        <taxon>Pseudomonadota</taxon>
        <taxon>Gammaproteobacteria</taxon>
        <taxon>Alteromonadales</taxon>
        <taxon>Alteromonadaceae</taxon>
        <taxon>Glaciecola</taxon>
    </lineage>
</organism>
<dbReference type="Proteomes" id="UP001595897">
    <property type="component" value="Unassembled WGS sequence"/>
</dbReference>
<feature type="repeat" description="TPR" evidence="3">
    <location>
        <begin position="464"/>
        <end position="497"/>
    </location>
</feature>
<protein>
    <submittedName>
        <fullName evidence="4">XrtA/PEP-CTERM system TPR-repeat protein PrsT</fullName>
    </submittedName>
</protein>
<feature type="repeat" description="TPR" evidence="3">
    <location>
        <begin position="59"/>
        <end position="92"/>
    </location>
</feature>
<dbReference type="SMART" id="SM00028">
    <property type="entry name" value="TPR"/>
    <property type="match status" value="8"/>
</dbReference>
<dbReference type="PROSITE" id="PS51257">
    <property type="entry name" value="PROKAR_LIPOPROTEIN"/>
    <property type="match status" value="1"/>
</dbReference>
<dbReference type="PROSITE" id="PS50005">
    <property type="entry name" value="TPR"/>
    <property type="match status" value="4"/>
</dbReference>
<dbReference type="PANTHER" id="PTHR45586:SF1">
    <property type="entry name" value="LIPOPOLYSACCHARIDE ASSEMBLY PROTEIN B"/>
    <property type="match status" value="1"/>
</dbReference>
<keyword evidence="1" id="KW-0677">Repeat</keyword>
<comment type="caution">
    <text evidence="4">The sequence shown here is derived from an EMBL/GenBank/DDBJ whole genome shotgun (WGS) entry which is preliminary data.</text>
</comment>
<dbReference type="Pfam" id="PF14559">
    <property type="entry name" value="TPR_19"/>
    <property type="match status" value="2"/>
</dbReference>
<evidence type="ECO:0000313" key="5">
    <source>
        <dbReference type="Proteomes" id="UP001595897"/>
    </source>
</evidence>
<proteinExistence type="predicted"/>
<dbReference type="InterPro" id="IPR014266">
    <property type="entry name" value="PEP-CTERM_TPR_PrsT"/>
</dbReference>
<dbReference type="RefSeq" id="WP_382407288.1">
    <property type="nucleotide sequence ID" value="NZ_JBHSGU010000002.1"/>
</dbReference>
<dbReference type="InterPro" id="IPR051012">
    <property type="entry name" value="CellSynth/LPSAsmb/PSIAsmb"/>
</dbReference>
<evidence type="ECO:0000256" key="3">
    <source>
        <dbReference type="PROSITE-ProRule" id="PRU00339"/>
    </source>
</evidence>
<reference evidence="5" key="1">
    <citation type="journal article" date="2019" name="Int. J. Syst. Evol. Microbiol.">
        <title>The Global Catalogue of Microorganisms (GCM) 10K type strain sequencing project: providing services to taxonomists for standard genome sequencing and annotation.</title>
        <authorList>
            <consortium name="The Broad Institute Genomics Platform"/>
            <consortium name="The Broad Institute Genome Sequencing Center for Infectious Disease"/>
            <person name="Wu L."/>
            <person name="Ma J."/>
        </authorList>
    </citation>
    <scope>NUCLEOTIDE SEQUENCE [LARGE SCALE GENOMIC DNA]</scope>
    <source>
        <strain evidence="5">KACC 12507</strain>
    </source>
</reference>
<keyword evidence="2 3" id="KW-0802">TPR repeat</keyword>
<evidence type="ECO:0000313" key="4">
    <source>
        <dbReference type="EMBL" id="MFC4700132.1"/>
    </source>
</evidence>
<dbReference type="PANTHER" id="PTHR45586">
    <property type="entry name" value="TPR REPEAT-CONTAINING PROTEIN PA4667"/>
    <property type="match status" value="1"/>
</dbReference>
<dbReference type="EMBL" id="JBHSGU010000002">
    <property type="protein sequence ID" value="MFC4700132.1"/>
    <property type="molecule type" value="Genomic_DNA"/>
</dbReference>
<evidence type="ECO:0000256" key="1">
    <source>
        <dbReference type="ARBA" id="ARBA00022737"/>
    </source>
</evidence>
<sequence>MKSMKDNILITLAILLMFGCSQKSPEELFQSAKLNAESGNYSEAVVDLKNLIAQDFTAAEARALLGQIYLKLSEFDAAEKELRRAADMGAKDIEVYPYLAKTLYYQEDFSGLIDLEQNKGTGFDPQAKETLKLLSYLSQVRLSQDDVSQVPQPELADTFNATLADAYRLFIKGETEQANEKLESLTTPHENEAELYFLNGLVKDQLGQLKDTAANYERLMEIYPNYHLGRLLLIDVLVRDNELESADMHVSMLMALDPEQPTVNFYKGAIEFLEKNYSVSYGHAQKAKEGGVQDYRNEMVHGLSSLKLGNLEQAYASLAKAAAQLPKNHSVHRLLTQLQFNLGNGSAALETLNALEGSSDLDVILHENAANLFAAQQNFEKASQQMNRVNTLSGSSLNAERLLKEGLTKIAINDFSGASQIEQSIEMDPSVVQKWLLLAEVYMDQGETDKALTLAKQLSKEDEPSGLVLEGQIYSRLGQQDKANDLYQAALANTPDHVPATNNLISSYMKAQEFDKARAWVTKALDANPDNKLAGAQLVRIASKQGFKQQDVEYLTRLSEQHPETDTPLVILASWLREKGDSAAAIDILRSNKAKLSDSGLMSLGDALYNNDNLEEAKDIYLEWAEAYPNQVMPILRLVAVYTRLGDGARLSPLLDNAAQRYPNVESIRLARLQNLVRIKSFTAAQQEFNYLISQGSNNIVLSKVKGQLAVAAKRYGQAIAPLSEYYAASNNLGDAVNLALAYLGNGQKNKASELLLAHLEKTGNTPIATMTVAEFMLTNQFYQQAVELYRQLIKFQPKNVIAQNNLAIAYIGNNQAAEALSAAQTAIELAPQEPQVMDTYGWALYKNGSQTEAEQMLAVAHQAQNANPGIALHYAEVLIAQNKKQLATRVINQTNPITLAQAEHLEKLKIELATLQ</sequence>
<feature type="repeat" description="TPR" evidence="3">
    <location>
        <begin position="498"/>
        <end position="531"/>
    </location>
</feature>
<dbReference type="SUPFAM" id="SSF48452">
    <property type="entry name" value="TPR-like"/>
    <property type="match status" value="6"/>
</dbReference>
<dbReference type="InterPro" id="IPR019734">
    <property type="entry name" value="TPR_rpt"/>
</dbReference>
<name>A0ABV9LUE1_9ALTE</name>
<dbReference type="InterPro" id="IPR011990">
    <property type="entry name" value="TPR-like_helical_dom_sf"/>
</dbReference>
<evidence type="ECO:0000256" key="2">
    <source>
        <dbReference type="ARBA" id="ARBA00022803"/>
    </source>
</evidence>
<gene>
    <name evidence="4" type="primary">prsT</name>
    <name evidence="4" type="ORF">ACFO4O_08200</name>
</gene>
<keyword evidence="5" id="KW-1185">Reference proteome</keyword>
<accession>A0ABV9LUE1</accession>
<dbReference type="Pfam" id="PF13432">
    <property type="entry name" value="TPR_16"/>
    <property type="match status" value="2"/>
</dbReference>
<feature type="repeat" description="TPR" evidence="3">
    <location>
        <begin position="193"/>
        <end position="226"/>
    </location>
</feature>
<dbReference type="Gene3D" id="1.25.40.10">
    <property type="entry name" value="Tetratricopeptide repeat domain"/>
    <property type="match status" value="4"/>
</dbReference>
<dbReference type="NCBIfam" id="TIGR02917">
    <property type="entry name" value="PEP_TPR_lipo"/>
    <property type="match status" value="1"/>
</dbReference>